<evidence type="ECO:0000313" key="2">
    <source>
        <dbReference type="Proteomes" id="UP000094819"/>
    </source>
</evidence>
<keyword evidence="2" id="KW-1185">Reference proteome</keyword>
<proteinExistence type="predicted"/>
<accession>A0A1E3K054</accession>
<gene>
    <name evidence="1" type="ORF">L198_01635</name>
</gene>
<organism evidence="1 2">
    <name type="scientific">Cryptococcus wingfieldii CBS 7118</name>
    <dbReference type="NCBI Taxonomy" id="1295528"/>
    <lineage>
        <taxon>Eukaryota</taxon>
        <taxon>Fungi</taxon>
        <taxon>Dikarya</taxon>
        <taxon>Basidiomycota</taxon>
        <taxon>Agaricomycotina</taxon>
        <taxon>Tremellomycetes</taxon>
        <taxon>Tremellales</taxon>
        <taxon>Cryptococcaceae</taxon>
        <taxon>Cryptococcus</taxon>
    </lineage>
</organism>
<evidence type="ECO:0000313" key="1">
    <source>
        <dbReference type="EMBL" id="ODO06403.1"/>
    </source>
</evidence>
<dbReference type="AlphaFoldDB" id="A0A1E3K054"/>
<dbReference type="EMBL" id="AWGH01000003">
    <property type="protein sequence ID" value="ODO06403.1"/>
    <property type="molecule type" value="Genomic_DNA"/>
</dbReference>
<protein>
    <submittedName>
        <fullName evidence="1">Uncharacterized protein</fullName>
    </submittedName>
</protein>
<name>A0A1E3K054_9TREE</name>
<dbReference type="Proteomes" id="UP000094819">
    <property type="component" value="Unassembled WGS sequence"/>
</dbReference>
<dbReference type="GeneID" id="30190848"/>
<reference evidence="1 2" key="1">
    <citation type="submission" date="2016-06" db="EMBL/GenBank/DDBJ databases">
        <title>Evolution of pathogenesis and genome organization in the Tremellales.</title>
        <authorList>
            <person name="Cuomo C."/>
            <person name="Litvintseva A."/>
            <person name="Heitman J."/>
            <person name="Chen Y."/>
            <person name="Sun S."/>
            <person name="Springer D."/>
            <person name="Dromer F."/>
            <person name="Young S."/>
            <person name="Zeng Q."/>
            <person name="Chapman S."/>
            <person name="Gujja S."/>
            <person name="Saif S."/>
            <person name="Birren B."/>
        </authorList>
    </citation>
    <scope>NUCLEOTIDE SEQUENCE [LARGE SCALE GENOMIC DNA]</scope>
    <source>
        <strain evidence="1 2">CBS 7118</strain>
    </source>
</reference>
<sequence>MARPDPYYNIPVSGCASSAELAAQFETKRSLAGSHLQRTEMVVDPGAVGRGIEVATGYPRPLPSNSCGALSSPRHSATPHSPAPLRCELSVALETVLHRARGFKVDDRGS</sequence>
<comment type="caution">
    <text evidence="1">The sequence shown here is derived from an EMBL/GenBank/DDBJ whole genome shotgun (WGS) entry which is preliminary data.</text>
</comment>
<dbReference type="RefSeq" id="XP_019034503.1">
    <property type="nucleotide sequence ID" value="XM_019173798.1"/>
</dbReference>